<dbReference type="EMBL" id="ATLK01000001">
    <property type="protein sequence ID" value="KFF31293.1"/>
    <property type="molecule type" value="Genomic_DNA"/>
</dbReference>
<evidence type="ECO:0000256" key="1">
    <source>
        <dbReference type="SAM" id="Phobius"/>
    </source>
</evidence>
<keyword evidence="1" id="KW-0472">Membrane</keyword>
<gene>
    <name evidence="2" type="ORF">BBOMB_0634</name>
</gene>
<dbReference type="InterPro" id="IPR017195">
    <property type="entry name" value="ABC_thiamin-permease_prd"/>
</dbReference>
<protein>
    <submittedName>
        <fullName evidence="2">ABC transporter, permease protein</fullName>
    </submittedName>
</protein>
<dbReference type="Proteomes" id="UP000028730">
    <property type="component" value="Unassembled WGS sequence"/>
</dbReference>
<sequence>MLAHGRLFSRARCAETQQHRKAQIMSTITKDSVKPNLHWRVVDIAVASAIGVVSSLIYWAAGLLYNPIGAPLAALVPGLDGVMNGLWLFAGPLALIIVRKPGAGVYAEVVAGVLEALLGNSWGGLETVAMAVLQGLGAEIVFACTMYKVCNLLTTMLSGTLAGVVCWAWSFFKHLQGINLLGAYGLWYLVSTLVSGALIAGVLMWYLYVALAKTGALDKFASGRAVRGMSV</sequence>
<dbReference type="eggNOG" id="COG4721">
    <property type="taxonomic scope" value="Bacteria"/>
</dbReference>
<feature type="transmembrane region" description="Helical" evidence="1">
    <location>
        <begin position="41"/>
        <end position="61"/>
    </location>
</feature>
<dbReference type="STRING" id="1341695.BBOMB_0634"/>
<dbReference type="Pfam" id="PF09819">
    <property type="entry name" value="ABC_cobalt"/>
    <property type="match status" value="1"/>
</dbReference>
<accession>A0A080N2Q1</accession>
<feature type="transmembrane region" description="Helical" evidence="1">
    <location>
        <begin position="81"/>
        <end position="98"/>
    </location>
</feature>
<feature type="transmembrane region" description="Helical" evidence="1">
    <location>
        <begin position="152"/>
        <end position="172"/>
    </location>
</feature>
<name>A0A080N2Q1_9BIFI</name>
<reference evidence="2 3" key="1">
    <citation type="journal article" date="2014" name="Appl. Environ. Microbiol.">
        <title>Genomic encyclopedia of type strains of the genus Bifidobacterium.</title>
        <authorList>
            <person name="Milani C."/>
            <person name="Lugli G.A."/>
            <person name="Duranti S."/>
            <person name="Turroni F."/>
            <person name="Bottacini F."/>
            <person name="Mangifesta M."/>
            <person name="Sanchez B."/>
            <person name="Viappiani A."/>
            <person name="Mancabelli L."/>
            <person name="Taminiau B."/>
            <person name="Delcenserie V."/>
            <person name="Barrangou R."/>
            <person name="Margolles A."/>
            <person name="van Sinderen D."/>
            <person name="Ventura M."/>
        </authorList>
    </citation>
    <scope>NUCLEOTIDE SEQUENCE [LARGE SCALE GENOMIC DNA]</scope>
    <source>
        <strain evidence="2 3">DSM 19703</strain>
    </source>
</reference>
<evidence type="ECO:0000313" key="3">
    <source>
        <dbReference type="Proteomes" id="UP000028730"/>
    </source>
</evidence>
<dbReference type="AlphaFoldDB" id="A0A080N2Q1"/>
<keyword evidence="1" id="KW-1133">Transmembrane helix</keyword>
<dbReference type="PIRSF" id="PIRSF037394">
    <property type="entry name" value="ABC_thiamine-permease_YkoE_prd"/>
    <property type="match status" value="1"/>
</dbReference>
<keyword evidence="1" id="KW-0812">Transmembrane</keyword>
<keyword evidence="3" id="KW-1185">Reference proteome</keyword>
<proteinExistence type="predicted"/>
<evidence type="ECO:0000313" key="2">
    <source>
        <dbReference type="EMBL" id="KFF31293.1"/>
    </source>
</evidence>
<comment type="caution">
    <text evidence="2">The sequence shown here is derived from an EMBL/GenBank/DDBJ whole genome shotgun (WGS) entry which is preliminary data.</text>
</comment>
<feature type="transmembrane region" description="Helical" evidence="1">
    <location>
        <begin position="184"/>
        <end position="209"/>
    </location>
</feature>
<organism evidence="2 3">
    <name type="scientific">Bifidobacterium bombi DSM 19703</name>
    <dbReference type="NCBI Taxonomy" id="1341695"/>
    <lineage>
        <taxon>Bacteria</taxon>
        <taxon>Bacillati</taxon>
        <taxon>Actinomycetota</taxon>
        <taxon>Actinomycetes</taxon>
        <taxon>Bifidobacteriales</taxon>
        <taxon>Bifidobacteriaceae</taxon>
        <taxon>Bifidobacterium</taxon>
    </lineage>
</organism>